<evidence type="ECO:0000313" key="1">
    <source>
        <dbReference type="EMBL" id="SVB28037.1"/>
    </source>
</evidence>
<proteinExistence type="predicted"/>
<name>A0A382CRY9_9ZZZZ</name>
<gene>
    <name evidence="1" type="ORF">METZ01_LOCUS180891</name>
</gene>
<feature type="non-terminal residue" evidence="1">
    <location>
        <position position="29"/>
    </location>
</feature>
<reference evidence="1" key="1">
    <citation type="submission" date="2018-05" db="EMBL/GenBank/DDBJ databases">
        <authorList>
            <person name="Lanie J.A."/>
            <person name="Ng W.-L."/>
            <person name="Kazmierczak K.M."/>
            <person name="Andrzejewski T.M."/>
            <person name="Davidsen T.M."/>
            <person name="Wayne K.J."/>
            <person name="Tettelin H."/>
            <person name="Glass J.I."/>
            <person name="Rusch D."/>
            <person name="Podicherti R."/>
            <person name="Tsui H.-C.T."/>
            <person name="Winkler M.E."/>
        </authorList>
    </citation>
    <scope>NUCLEOTIDE SEQUENCE</scope>
</reference>
<dbReference type="EMBL" id="UINC01035514">
    <property type="protein sequence ID" value="SVB28037.1"/>
    <property type="molecule type" value="Genomic_DNA"/>
</dbReference>
<dbReference type="AlphaFoldDB" id="A0A382CRY9"/>
<accession>A0A382CRY9</accession>
<organism evidence="1">
    <name type="scientific">marine metagenome</name>
    <dbReference type="NCBI Taxonomy" id="408172"/>
    <lineage>
        <taxon>unclassified sequences</taxon>
        <taxon>metagenomes</taxon>
        <taxon>ecological metagenomes</taxon>
    </lineage>
</organism>
<protein>
    <submittedName>
        <fullName evidence="1">Uncharacterized protein</fullName>
    </submittedName>
</protein>
<sequence length="29" mass="3270">MKKLLEMRGFVVTNPLGSAKKTLVLNPHF</sequence>